<dbReference type="Pfam" id="PF12091">
    <property type="entry name" value="DUF3567"/>
    <property type="match status" value="1"/>
</dbReference>
<proteinExistence type="predicted"/>
<name>A0A557SJI4_9RHOO</name>
<evidence type="ECO:0000313" key="4">
    <source>
        <dbReference type="Proteomes" id="UP000319502"/>
    </source>
</evidence>
<reference evidence="3 4" key="1">
    <citation type="submission" date="2019-07" db="EMBL/GenBank/DDBJ databases">
        <title>The pathways for chlorine oxyanion respiration interact through the shared metabolite chlorate.</title>
        <authorList>
            <person name="Barnum T.P."/>
            <person name="Cheng Y."/>
            <person name="Hill K.A."/>
            <person name="Lucas L.N."/>
            <person name="Carlson H.K."/>
            <person name="Coates J.D."/>
        </authorList>
    </citation>
    <scope>NUCLEOTIDE SEQUENCE [LARGE SCALE GENOMIC DNA]</scope>
    <source>
        <strain evidence="2 3">SFB-1</strain>
        <strain evidence="1 4">SFB-3</strain>
    </source>
</reference>
<organism evidence="2 3">
    <name type="scientific">Denitromonas halophila</name>
    <dbReference type="NCBI Taxonomy" id="1629404"/>
    <lineage>
        <taxon>Bacteria</taxon>
        <taxon>Pseudomonadati</taxon>
        <taxon>Pseudomonadota</taxon>
        <taxon>Betaproteobacteria</taxon>
        <taxon>Rhodocyclales</taxon>
        <taxon>Zoogloeaceae</taxon>
        <taxon>Denitromonas</taxon>
    </lineage>
</organism>
<comment type="caution">
    <text evidence="2">The sequence shown here is derived from an EMBL/GenBank/DDBJ whole genome shotgun (WGS) entry which is preliminary data.</text>
</comment>
<evidence type="ECO:0000313" key="2">
    <source>
        <dbReference type="EMBL" id="TVO77452.1"/>
    </source>
</evidence>
<dbReference type="RefSeq" id="WP_144173403.1">
    <property type="nucleotide sequence ID" value="NZ_VMNK01000011.1"/>
</dbReference>
<gene>
    <name evidence="2" type="ORF">FHP89_09070</name>
    <name evidence="1" type="ORF">FHP91_12720</name>
</gene>
<protein>
    <submittedName>
        <fullName evidence="2">DUF3567 domain-containing protein</fullName>
    </submittedName>
</protein>
<dbReference type="Proteomes" id="UP000319502">
    <property type="component" value="Unassembled WGS sequence"/>
</dbReference>
<accession>A0A557SJI4</accession>
<dbReference type="Proteomes" id="UP000318349">
    <property type="component" value="Unassembled WGS sequence"/>
</dbReference>
<evidence type="ECO:0000313" key="3">
    <source>
        <dbReference type="Proteomes" id="UP000318349"/>
    </source>
</evidence>
<dbReference type="AlphaFoldDB" id="A0A557SJI4"/>
<dbReference type="EMBL" id="VMNK01000011">
    <property type="protein sequence ID" value="TVO55338.1"/>
    <property type="molecule type" value="Genomic_DNA"/>
</dbReference>
<dbReference type="InterPro" id="IPR021951">
    <property type="entry name" value="DUF3567"/>
</dbReference>
<sequence>MNVVCNNSVLYVMDFPGFDAIEVIDKRLGRGTIIRDAAARRFREELAELAASEEMADFDDLIDHYQSLLNQPAIYH</sequence>
<keyword evidence="4" id="KW-1185">Reference proteome</keyword>
<dbReference type="OrthoDB" id="9181969at2"/>
<evidence type="ECO:0000313" key="1">
    <source>
        <dbReference type="EMBL" id="TVO55338.1"/>
    </source>
</evidence>
<dbReference type="EMBL" id="VMNI01000007">
    <property type="protein sequence ID" value="TVO77452.1"/>
    <property type="molecule type" value="Genomic_DNA"/>
</dbReference>